<evidence type="ECO:0000259" key="4">
    <source>
        <dbReference type="PROSITE" id="PS50056"/>
    </source>
</evidence>
<dbReference type="InterPro" id="IPR000387">
    <property type="entry name" value="Tyr_Pase_dom"/>
</dbReference>
<accession>A0AAD9BL91</accession>
<dbReference type="PROSITE" id="PS50056">
    <property type="entry name" value="TYR_PHOSPHATASE_2"/>
    <property type="match status" value="2"/>
</dbReference>
<reference evidence="5" key="1">
    <citation type="submission" date="2023-04" db="EMBL/GenBank/DDBJ databases">
        <title>Chromosome-level genome of Chaenocephalus aceratus.</title>
        <authorList>
            <person name="Park H."/>
        </authorList>
    </citation>
    <scope>NUCLEOTIDE SEQUENCE</scope>
    <source>
        <strain evidence="5">DE</strain>
        <tissue evidence="5">Muscle</tissue>
    </source>
</reference>
<protein>
    <recommendedName>
        <fullName evidence="1">protein-tyrosine-phosphatase</fullName>
        <ecNumber evidence="1">3.1.3.48</ecNumber>
    </recommendedName>
</protein>
<feature type="domain" description="Tyrosine specific protein phosphatases" evidence="4">
    <location>
        <begin position="252"/>
        <end position="329"/>
    </location>
</feature>
<keyword evidence="5" id="KW-0675">Receptor</keyword>
<dbReference type="PANTHER" id="PTHR19134">
    <property type="entry name" value="RECEPTOR-TYPE TYROSINE-PROTEIN PHOSPHATASE"/>
    <property type="match status" value="1"/>
</dbReference>
<comment type="caution">
    <text evidence="5">The sequence shown here is derived from an EMBL/GenBank/DDBJ whole genome shotgun (WGS) entry which is preliminary data.</text>
</comment>
<organism evidence="5 7">
    <name type="scientific">Dissostichus eleginoides</name>
    <name type="common">Patagonian toothfish</name>
    <name type="synonym">Dissostichus amissus</name>
    <dbReference type="NCBI Taxonomy" id="100907"/>
    <lineage>
        <taxon>Eukaryota</taxon>
        <taxon>Metazoa</taxon>
        <taxon>Chordata</taxon>
        <taxon>Craniata</taxon>
        <taxon>Vertebrata</taxon>
        <taxon>Euteleostomi</taxon>
        <taxon>Actinopterygii</taxon>
        <taxon>Neopterygii</taxon>
        <taxon>Teleostei</taxon>
        <taxon>Neoteleostei</taxon>
        <taxon>Acanthomorphata</taxon>
        <taxon>Eupercaria</taxon>
        <taxon>Perciformes</taxon>
        <taxon>Notothenioidei</taxon>
        <taxon>Nototheniidae</taxon>
        <taxon>Dissostichus</taxon>
    </lineage>
</organism>
<dbReference type="FunFam" id="3.90.190.10:FF:000003">
    <property type="entry name" value="receptor-type tyrosine-protein phosphatase kappa isoform X1"/>
    <property type="match status" value="1"/>
</dbReference>
<sequence length="342" mass="39628">MLDMAEREGVVDIYNCVRELRARRVNMVQTEEQYVFIHDAILEACLCGDTAIPANQLRSVYYEMNRLDPQTNSSQIKEEFRTLNMVTPTLRVEDCSIALLPRNHEKNRCMDVLPPDRCLPFLITIDGESSNYINAALMDSYKQPSAFIVTQHPLPNTVKDFWRLVLDYHCTSIVMLNDVDPAQLCPQYWPENGLHRLGSLQVEFVSADLEEDVISRIFRIYNTARPQDGYRMVQQFQFLGWPMYRDTPVNKRSFLKLVHQVDKWQDEYDGGEGRTVVHCLNGGGRSGVFCSVSIVCEMLRQQRCVDNFHAVKTLRNNKPNMVDLLEQYKFCYEVALEYLNSA</sequence>
<keyword evidence="2" id="KW-0904">Protein phosphatase</keyword>
<feature type="domain" description="Tyrosine-protein phosphatase" evidence="3">
    <location>
        <begin position="76"/>
        <end position="338"/>
    </location>
</feature>
<dbReference type="AlphaFoldDB" id="A0AAD9BL91"/>
<evidence type="ECO:0000313" key="7">
    <source>
        <dbReference type="Proteomes" id="UP001228049"/>
    </source>
</evidence>
<dbReference type="PRINTS" id="PR00700">
    <property type="entry name" value="PRTYPHPHTASE"/>
</dbReference>
<dbReference type="EMBL" id="JASDAP010000021">
    <property type="protein sequence ID" value="KAK1885202.1"/>
    <property type="molecule type" value="Genomic_DNA"/>
</dbReference>
<dbReference type="GO" id="GO:0004725">
    <property type="term" value="F:protein tyrosine phosphatase activity"/>
    <property type="evidence" value="ECO:0007669"/>
    <property type="project" value="UniProtKB-EC"/>
</dbReference>
<dbReference type="InterPro" id="IPR050348">
    <property type="entry name" value="Protein-Tyr_Phosphatase"/>
</dbReference>
<name>A0AAD9BL91_DISEL</name>
<feature type="domain" description="Tyrosine specific protein phosphatases" evidence="4">
    <location>
        <begin position="1"/>
        <end position="35"/>
    </location>
</feature>
<dbReference type="InterPro" id="IPR016130">
    <property type="entry name" value="Tyr_Pase_AS"/>
</dbReference>
<dbReference type="Proteomes" id="UP001228049">
    <property type="component" value="Unassembled WGS sequence"/>
</dbReference>
<evidence type="ECO:0000256" key="1">
    <source>
        <dbReference type="ARBA" id="ARBA00013064"/>
    </source>
</evidence>
<dbReference type="SMART" id="SM00194">
    <property type="entry name" value="PTPc"/>
    <property type="match status" value="1"/>
</dbReference>
<feature type="domain" description="Tyrosine-protein phosphatase" evidence="3">
    <location>
        <begin position="1"/>
        <end position="44"/>
    </location>
</feature>
<evidence type="ECO:0000259" key="3">
    <source>
        <dbReference type="PROSITE" id="PS50055"/>
    </source>
</evidence>
<dbReference type="PROSITE" id="PS00383">
    <property type="entry name" value="TYR_PHOSPHATASE_1"/>
    <property type="match status" value="1"/>
</dbReference>
<keyword evidence="2" id="KW-0378">Hydrolase</keyword>
<dbReference type="PANTHER" id="PTHR19134:SF449">
    <property type="entry name" value="TYROSINE-PROTEIN PHOSPHATASE 1"/>
    <property type="match status" value="1"/>
</dbReference>
<dbReference type="SUPFAM" id="SSF52799">
    <property type="entry name" value="(Phosphotyrosine protein) phosphatases II"/>
    <property type="match status" value="2"/>
</dbReference>
<dbReference type="EC" id="3.1.3.48" evidence="1"/>
<gene>
    <name evidence="5" type="ORF">KUDE01_031109</name>
    <name evidence="6" type="ORF">KUDE01_031397</name>
</gene>
<dbReference type="PROSITE" id="PS50055">
    <property type="entry name" value="TYR_PHOSPHATASE_PTP"/>
    <property type="match status" value="2"/>
</dbReference>
<dbReference type="InterPro" id="IPR029021">
    <property type="entry name" value="Prot-tyrosine_phosphatase-like"/>
</dbReference>
<dbReference type="Pfam" id="PF00102">
    <property type="entry name" value="Y_phosphatase"/>
    <property type="match status" value="2"/>
</dbReference>
<evidence type="ECO:0000256" key="2">
    <source>
        <dbReference type="ARBA" id="ARBA00022912"/>
    </source>
</evidence>
<dbReference type="InterPro" id="IPR000242">
    <property type="entry name" value="PTP_cat"/>
</dbReference>
<keyword evidence="7" id="KW-1185">Reference proteome</keyword>
<dbReference type="FunFam" id="3.90.190.10:FF:000268">
    <property type="entry name" value="Si:ch1073-391i24.1"/>
    <property type="match status" value="1"/>
</dbReference>
<evidence type="ECO:0000313" key="6">
    <source>
        <dbReference type="EMBL" id="KAK1885202.1"/>
    </source>
</evidence>
<dbReference type="EMBL" id="JASDAP010000021">
    <property type="protein sequence ID" value="KAK1884912.1"/>
    <property type="molecule type" value="Genomic_DNA"/>
</dbReference>
<dbReference type="InterPro" id="IPR003595">
    <property type="entry name" value="Tyr_Pase_cat"/>
</dbReference>
<dbReference type="Gene3D" id="3.90.190.10">
    <property type="entry name" value="Protein tyrosine phosphatase superfamily"/>
    <property type="match status" value="2"/>
</dbReference>
<evidence type="ECO:0000313" key="5">
    <source>
        <dbReference type="EMBL" id="KAK1884912.1"/>
    </source>
</evidence>
<dbReference type="SMART" id="SM00404">
    <property type="entry name" value="PTPc_motif"/>
    <property type="match status" value="1"/>
</dbReference>
<proteinExistence type="predicted"/>